<dbReference type="Proteomes" id="UP000009309">
    <property type="component" value="Plasmid pFLIM01"/>
</dbReference>
<keyword evidence="2" id="KW-1185">Reference proteome</keyword>
<sequence length="40" mass="4435">MKGGVAETVRWFQQVRLTLVKSMSNTLCASAMRYANAEAD</sequence>
<accession>I2GU62</accession>
<organism evidence="1 2">
    <name type="scientific">Fibrisoma limi BUZ 3</name>
    <dbReference type="NCBI Taxonomy" id="1185876"/>
    <lineage>
        <taxon>Bacteria</taxon>
        <taxon>Pseudomonadati</taxon>
        <taxon>Bacteroidota</taxon>
        <taxon>Cytophagia</taxon>
        <taxon>Cytophagales</taxon>
        <taxon>Spirosomataceae</taxon>
        <taxon>Fibrisoma</taxon>
    </lineage>
</organism>
<gene>
    <name evidence="1" type="ORF">BN8_p06868</name>
</gene>
<name>I2GU62_9BACT</name>
<proteinExistence type="predicted"/>
<evidence type="ECO:0000313" key="2">
    <source>
        <dbReference type="Proteomes" id="UP000009309"/>
    </source>
</evidence>
<protein>
    <submittedName>
        <fullName evidence="1">Uncharacterized protein</fullName>
    </submittedName>
</protein>
<keyword evidence="1" id="KW-0614">Plasmid</keyword>
<dbReference type="AlphaFoldDB" id="I2GU62"/>
<evidence type="ECO:0000313" key="1">
    <source>
        <dbReference type="EMBL" id="CCH57663.1"/>
    </source>
</evidence>
<dbReference type="EMBL" id="HE805916">
    <property type="protein sequence ID" value="CCH57663.1"/>
    <property type="molecule type" value="Genomic_DNA"/>
</dbReference>
<geneLocation type="plasmid" evidence="1 2">
    <name>pFLIM01</name>
</geneLocation>
<reference evidence="1 2" key="1">
    <citation type="journal article" date="2012" name="J. Bacteriol.">
        <title>Genome Sequence of the Filamentous Bacterium Fibrisoma limi BUZ 3T.</title>
        <authorList>
            <person name="Filippini M."/>
            <person name="Qi W."/>
            <person name="Jaenicke S."/>
            <person name="Goesmann A."/>
            <person name="Smits T.H."/>
            <person name="Bagheri H.C."/>
        </authorList>
    </citation>
    <scope>NUCLEOTIDE SEQUENCE [LARGE SCALE GENOMIC DNA]</scope>
    <source>
        <strain evidence="2">BUZ 3T</strain>
        <plasmid evidence="1 2">pFLIM01</plasmid>
    </source>
</reference>